<organism evidence="1 2">
    <name type="scientific">Eisenbergiella tayi</name>
    <dbReference type="NCBI Taxonomy" id="1432052"/>
    <lineage>
        <taxon>Bacteria</taxon>
        <taxon>Bacillati</taxon>
        <taxon>Bacillota</taxon>
        <taxon>Clostridia</taxon>
        <taxon>Lachnospirales</taxon>
        <taxon>Lachnospiraceae</taxon>
        <taxon>Eisenbergiella</taxon>
    </lineage>
</organism>
<dbReference type="EMBL" id="MCGI01000010">
    <property type="protein sequence ID" value="ODM02279.1"/>
    <property type="molecule type" value="Genomic_DNA"/>
</dbReference>
<dbReference type="AlphaFoldDB" id="A0A1E3A0V6"/>
<evidence type="ECO:0008006" key="3">
    <source>
        <dbReference type="Google" id="ProtNLM"/>
    </source>
</evidence>
<evidence type="ECO:0000313" key="2">
    <source>
        <dbReference type="Proteomes" id="UP000095003"/>
    </source>
</evidence>
<sequence>MSIEITKVYKEHFPALRFIGTCYTNEDRDSAGGFGKQWDEWMNNDRFSKLKAAILSAPFDESPIGLMTMHGDMTGFTYWIGLFFPADAAVPEGYASIDLPESNIGVGWVCGKEENGEIYGDAHGEVCKKLDEDGFNSFRNDITGENTYCFFERYHSLRFTQKDANGNVTLDYGNYIFK</sequence>
<accession>A0A1E3A0V6</accession>
<comment type="caution">
    <text evidence="1">The sequence shown here is derived from an EMBL/GenBank/DDBJ whole genome shotgun (WGS) entry which is preliminary data.</text>
</comment>
<dbReference type="Gene3D" id="3.20.80.10">
    <property type="entry name" value="Regulatory factor, effector binding domain"/>
    <property type="match status" value="1"/>
</dbReference>
<reference evidence="1 2" key="1">
    <citation type="submission" date="2016-07" db="EMBL/GenBank/DDBJ databases">
        <title>Characterization of isolates of Eisenbergiella tayi derived from blood cultures, using whole genome sequencing.</title>
        <authorList>
            <person name="Burdz T."/>
            <person name="Wiebe D."/>
            <person name="Huynh C."/>
            <person name="Bernard K."/>
        </authorList>
    </citation>
    <scope>NUCLEOTIDE SEQUENCE [LARGE SCALE GENOMIC DNA]</scope>
    <source>
        <strain evidence="1 2">NML 120489</strain>
    </source>
</reference>
<dbReference type="RefSeq" id="WP_069159582.1">
    <property type="nucleotide sequence ID" value="NZ_MCGI01000010.1"/>
</dbReference>
<name>A0A1E3A0V6_9FIRM</name>
<evidence type="ECO:0000313" key="1">
    <source>
        <dbReference type="EMBL" id="ODM02279.1"/>
    </source>
</evidence>
<dbReference type="Proteomes" id="UP000095003">
    <property type="component" value="Unassembled WGS sequence"/>
</dbReference>
<proteinExistence type="predicted"/>
<dbReference type="InterPro" id="IPR011256">
    <property type="entry name" value="Reg_factor_effector_dom_sf"/>
</dbReference>
<gene>
    <name evidence="1" type="ORF">BEH84_06422</name>
</gene>
<protein>
    <recommendedName>
        <fullName evidence="3">AraC family transcriptional regulator</fullName>
    </recommendedName>
</protein>